<keyword evidence="2" id="KW-0732">Signal</keyword>
<dbReference type="GO" id="GO:0005741">
    <property type="term" value="C:mitochondrial outer membrane"/>
    <property type="evidence" value="ECO:0007669"/>
    <property type="project" value="InterPro"/>
</dbReference>
<dbReference type="GO" id="GO:0008053">
    <property type="term" value="P:mitochondrial fusion"/>
    <property type="evidence" value="ECO:0007669"/>
    <property type="project" value="InterPro"/>
</dbReference>
<evidence type="ECO:0000256" key="1">
    <source>
        <dbReference type="SAM" id="Coils"/>
    </source>
</evidence>
<dbReference type="EC" id="3.6.5.-" evidence="4"/>
<dbReference type="GO" id="GO:0003924">
    <property type="term" value="F:GTPase activity"/>
    <property type="evidence" value="ECO:0007669"/>
    <property type="project" value="InterPro"/>
</dbReference>
<feature type="coiled-coil region" evidence="1">
    <location>
        <begin position="61"/>
        <end position="91"/>
    </location>
</feature>
<reference evidence="5" key="1">
    <citation type="journal article" date="2013" name="Nat. Biotechnol.">
        <title>Chinese hamster genome sequenced from sorted chromosomes.</title>
        <authorList>
            <person name="Brinkrolf K."/>
            <person name="Rupp O."/>
            <person name="Laux H."/>
            <person name="Kollin F."/>
            <person name="Ernst W."/>
            <person name="Linke B."/>
            <person name="Kofler R."/>
            <person name="Romand S."/>
            <person name="Hesse F."/>
            <person name="Budach W.E."/>
            <person name="Galosy S."/>
            <person name="Muller D."/>
            <person name="Noll T."/>
            <person name="Wienberg J."/>
            <person name="Jostock T."/>
            <person name="Leonard M."/>
            <person name="Grillari J."/>
            <person name="Tauch A."/>
            <person name="Goesmann A."/>
            <person name="Helk B."/>
            <person name="Mott J.E."/>
            <person name="Puhler A."/>
            <person name="Borth N."/>
        </authorList>
    </citation>
    <scope>NUCLEOTIDE SEQUENCE [LARGE SCALE GENOMIC DNA]</scope>
    <source>
        <strain evidence="5">17A/GY</strain>
    </source>
</reference>
<gene>
    <name evidence="4" type="ORF">H671_2g5901</name>
</gene>
<keyword evidence="4" id="KW-0378">Hydrolase</keyword>
<dbReference type="InterPro" id="IPR006884">
    <property type="entry name" value="Fzo/mitofusin_HR2"/>
</dbReference>
<proteinExistence type="predicted"/>
<evidence type="ECO:0000313" key="5">
    <source>
        <dbReference type="Proteomes" id="UP000030759"/>
    </source>
</evidence>
<dbReference type="Gene3D" id="1.20.5.110">
    <property type="match status" value="1"/>
</dbReference>
<feature type="chain" id="PRO_5001600881" evidence="2">
    <location>
        <begin position="20"/>
        <end position="164"/>
    </location>
</feature>
<name>A0A061IFM1_CRIGR</name>
<evidence type="ECO:0000256" key="2">
    <source>
        <dbReference type="SAM" id="SignalP"/>
    </source>
</evidence>
<evidence type="ECO:0000259" key="3">
    <source>
        <dbReference type="Pfam" id="PF04799"/>
    </source>
</evidence>
<sequence length="164" mass="17538">MSIGVGILAPGILVSFTTGLMSPVALPRVFDVGIGLFVVSAEMGRTSGQSRELSGTFAHLCQQVDITRENLEQEIAAMNKKVEALESLQSKAKLLRVGKCAVGVLNEVFQLCLVARLNIPWALDSGSSYEKLGSSASQSRGRAQEKWPCKVCGLVREEKGMASP</sequence>
<feature type="domain" description="Fzo/mitofusin HR2" evidence="3">
    <location>
        <begin position="50"/>
        <end position="97"/>
    </location>
</feature>
<dbReference type="SUPFAM" id="SSF111479">
    <property type="entry name" value="Fzo-like conserved region"/>
    <property type="match status" value="1"/>
</dbReference>
<dbReference type="EMBL" id="KE667913">
    <property type="protein sequence ID" value="ERE84515.1"/>
    <property type="molecule type" value="Genomic_DNA"/>
</dbReference>
<evidence type="ECO:0000313" key="4">
    <source>
        <dbReference type="EMBL" id="ERE84515.1"/>
    </source>
</evidence>
<feature type="signal peptide" evidence="2">
    <location>
        <begin position="1"/>
        <end position="19"/>
    </location>
</feature>
<dbReference type="AlphaFoldDB" id="A0A061IFM1"/>
<organism evidence="4 5">
    <name type="scientific">Cricetulus griseus</name>
    <name type="common">Chinese hamster</name>
    <name type="synonym">Cricetulus barabensis griseus</name>
    <dbReference type="NCBI Taxonomy" id="10029"/>
    <lineage>
        <taxon>Eukaryota</taxon>
        <taxon>Metazoa</taxon>
        <taxon>Chordata</taxon>
        <taxon>Craniata</taxon>
        <taxon>Vertebrata</taxon>
        <taxon>Euteleostomi</taxon>
        <taxon>Mammalia</taxon>
        <taxon>Eutheria</taxon>
        <taxon>Euarchontoglires</taxon>
        <taxon>Glires</taxon>
        <taxon>Rodentia</taxon>
        <taxon>Myomorpha</taxon>
        <taxon>Muroidea</taxon>
        <taxon>Cricetidae</taxon>
        <taxon>Cricetinae</taxon>
        <taxon>Cricetulus</taxon>
    </lineage>
</organism>
<accession>A0A061IFM1</accession>
<protein>
    <submittedName>
        <fullName evidence="4">Mitofusin-2</fullName>
        <ecNumber evidence="4">3.6.5.-</ecNumber>
    </submittedName>
</protein>
<dbReference type="Pfam" id="PF04799">
    <property type="entry name" value="Fzo_mitofusin"/>
    <property type="match status" value="1"/>
</dbReference>
<dbReference type="Proteomes" id="UP000030759">
    <property type="component" value="Unassembled WGS sequence"/>
</dbReference>
<keyword evidence="1" id="KW-0175">Coiled coil</keyword>